<organism evidence="1 2">
    <name type="scientific">Brassica cretica</name>
    <name type="common">Mustard</name>
    <dbReference type="NCBI Taxonomy" id="69181"/>
    <lineage>
        <taxon>Eukaryota</taxon>
        <taxon>Viridiplantae</taxon>
        <taxon>Streptophyta</taxon>
        <taxon>Embryophyta</taxon>
        <taxon>Tracheophyta</taxon>
        <taxon>Spermatophyta</taxon>
        <taxon>Magnoliopsida</taxon>
        <taxon>eudicotyledons</taxon>
        <taxon>Gunneridae</taxon>
        <taxon>Pentapetalae</taxon>
        <taxon>rosids</taxon>
        <taxon>malvids</taxon>
        <taxon>Brassicales</taxon>
        <taxon>Brassicaceae</taxon>
        <taxon>Brassiceae</taxon>
        <taxon>Brassica</taxon>
    </lineage>
</organism>
<name>A0A8S9J8A2_BRACR</name>
<protein>
    <submittedName>
        <fullName evidence="1">Uncharacterized protein</fullName>
    </submittedName>
</protein>
<proteinExistence type="predicted"/>
<gene>
    <name evidence="1" type="ORF">F2Q68_00001967</name>
</gene>
<dbReference type="EMBL" id="QGKW02001660">
    <property type="protein sequence ID" value="KAF2577516.1"/>
    <property type="molecule type" value="Genomic_DNA"/>
</dbReference>
<accession>A0A8S9J8A2</accession>
<evidence type="ECO:0000313" key="2">
    <source>
        <dbReference type="Proteomes" id="UP000712281"/>
    </source>
</evidence>
<dbReference type="AlphaFoldDB" id="A0A8S9J8A2"/>
<evidence type="ECO:0000313" key="1">
    <source>
        <dbReference type="EMBL" id="KAF2577516.1"/>
    </source>
</evidence>
<comment type="caution">
    <text evidence="1">The sequence shown here is derived from an EMBL/GenBank/DDBJ whole genome shotgun (WGS) entry which is preliminary data.</text>
</comment>
<dbReference type="Proteomes" id="UP000712281">
    <property type="component" value="Unassembled WGS sequence"/>
</dbReference>
<reference evidence="1" key="1">
    <citation type="submission" date="2019-12" db="EMBL/GenBank/DDBJ databases">
        <title>Genome sequencing and annotation of Brassica cretica.</title>
        <authorList>
            <person name="Studholme D.J."/>
            <person name="Sarris P.F."/>
        </authorList>
    </citation>
    <scope>NUCLEOTIDE SEQUENCE</scope>
    <source>
        <strain evidence="1">PFS-001/15</strain>
        <tissue evidence="1">Leaf</tissue>
    </source>
</reference>
<sequence length="86" mass="9717">MLVKGLCFRPSYTLLDSFSDRVQGHPDGVVTKRRFGHIAPRLSWCALPELEVSRLQTSMWICFHGVKIRRSLLLSDALVSSSSRPC</sequence>